<keyword evidence="4" id="KW-1185">Reference proteome</keyword>
<dbReference type="OrthoDB" id="6444474at2"/>
<dbReference type="AlphaFoldDB" id="A0A1N6MRH6"/>
<dbReference type="EMBL" id="FTLG01000016">
    <property type="protein sequence ID" value="SIP71359.1"/>
    <property type="molecule type" value="Genomic_DNA"/>
</dbReference>
<reference evidence="3" key="2">
    <citation type="submission" date="2016-12" db="EMBL/GenBank/DDBJ databases">
        <authorList>
            <person name="Gaudriault S."/>
        </authorList>
    </citation>
    <scope>NUCLEOTIDE SEQUENCE [LARGE SCALE GENOMIC DNA]</scope>
    <source>
        <strain evidence="3">HGB1681 (deposited as PTA-6826 in the American Type Culture Collection)</strain>
    </source>
</reference>
<reference evidence="2" key="1">
    <citation type="submission" date="2016-12" db="EMBL/GenBank/DDBJ databases">
        <authorList>
            <person name="Song W.-J."/>
            <person name="Kurnit D.M."/>
        </authorList>
    </citation>
    <scope>NUCLEOTIDE SEQUENCE [LARGE SCALE GENOMIC DNA]</scope>
    <source>
        <strain evidence="2">HGB1681</strain>
    </source>
</reference>
<evidence type="ECO:0000313" key="2">
    <source>
        <dbReference type="EMBL" id="SIP71359.1"/>
    </source>
</evidence>
<name>A0A1N6MRH6_9GAMM</name>
<evidence type="ECO:0000313" key="3">
    <source>
        <dbReference type="Proteomes" id="UP000196435"/>
    </source>
</evidence>
<protein>
    <submittedName>
        <fullName evidence="2">Uncharacterized protein</fullName>
    </submittedName>
</protein>
<dbReference type="Proteomes" id="UP000196435">
    <property type="component" value="Unassembled WGS sequence"/>
</dbReference>
<evidence type="ECO:0000313" key="1">
    <source>
        <dbReference type="EMBL" id="PHM35631.1"/>
    </source>
</evidence>
<reference evidence="1 4" key="3">
    <citation type="journal article" date="2017" name="Nat. Microbiol.">
        <title>Natural product diversity associated with the nematode symbionts Photorhabdus and Xenorhabdus.</title>
        <authorList>
            <person name="Tobias N.J."/>
            <person name="Wolff H."/>
            <person name="Djahanschiri B."/>
            <person name="Grundmann F."/>
            <person name="Kronenwerth M."/>
            <person name="Shi Y.M."/>
            <person name="Simonyi S."/>
            <person name="Grun P."/>
            <person name="Shapiro-Ilan D."/>
            <person name="Pidot S.J."/>
            <person name="Stinear T.P."/>
            <person name="Ebersberger I."/>
            <person name="Bode H.B."/>
        </authorList>
    </citation>
    <scope>NUCLEOTIDE SEQUENCE [LARGE SCALE GENOMIC DNA]</scope>
    <source>
        <strain evidence="1 4">DSM 16336</strain>
    </source>
</reference>
<organism evidence="2 3">
    <name type="scientific">Xenorhabdus innexi</name>
    <dbReference type="NCBI Taxonomy" id="290109"/>
    <lineage>
        <taxon>Bacteria</taxon>
        <taxon>Pseudomonadati</taxon>
        <taxon>Pseudomonadota</taxon>
        <taxon>Gammaproteobacteria</taxon>
        <taxon>Enterobacterales</taxon>
        <taxon>Morganellaceae</taxon>
        <taxon>Xenorhabdus</taxon>
    </lineage>
</organism>
<dbReference type="RefSeq" id="WP_086954763.1">
    <property type="nucleotide sequence ID" value="NZ_CAWNQC010000146.1"/>
</dbReference>
<gene>
    <name evidence="1" type="ORF">Xinn_02195</name>
    <name evidence="2" type="ORF">XIS1_1120063</name>
</gene>
<dbReference type="EMBL" id="NIBU01000023">
    <property type="protein sequence ID" value="PHM35631.1"/>
    <property type="molecule type" value="Genomic_DNA"/>
</dbReference>
<proteinExistence type="predicted"/>
<dbReference type="Proteomes" id="UP000224871">
    <property type="component" value="Unassembled WGS sequence"/>
</dbReference>
<evidence type="ECO:0000313" key="4">
    <source>
        <dbReference type="Proteomes" id="UP000224871"/>
    </source>
</evidence>
<sequence>MKYLIGIIMVFFSINASAKRSNLDFKYWDESGGWGIYNRKPEGYFNPLKIKKYKENYIRAFNYAIKVFEKQKEINYFCLIGYDFYKKDGHDEFKRVVVYWKTANRLINWEVPDGDDDNDDRYKSIIFSKPFIDINEYVVPYKEAEGAQALWAKEGVIQILDDCELHGEKITIKPSEVVDIK</sequence>
<accession>A0A1N6MRH6</accession>